<evidence type="ECO:0000256" key="1">
    <source>
        <dbReference type="SAM" id="MobiDB-lite"/>
    </source>
</evidence>
<organism evidence="2 3">
    <name type="scientific">Heracleum sosnowskyi</name>
    <dbReference type="NCBI Taxonomy" id="360622"/>
    <lineage>
        <taxon>Eukaryota</taxon>
        <taxon>Viridiplantae</taxon>
        <taxon>Streptophyta</taxon>
        <taxon>Embryophyta</taxon>
        <taxon>Tracheophyta</taxon>
        <taxon>Spermatophyta</taxon>
        <taxon>Magnoliopsida</taxon>
        <taxon>eudicotyledons</taxon>
        <taxon>Gunneridae</taxon>
        <taxon>Pentapetalae</taxon>
        <taxon>asterids</taxon>
        <taxon>campanulids</taxon>
        <taxon>Apiales</taxon>
        <taxon>Apiaceae</taxon>
        <taxon>Apioideae</taxon>
        <taxon>apioid superclade</taxon>
        <taxon>Tordylieae</taxon>
        <taxon>Tordyliinae</taxon>
        <taxon>Heracleum</taxon>
    </lineage>
</organism>
<keyword evidence="3" id="KW-1185">Reference proteome</keyword>
<proteinExistence type="predicted"/>
<protein>
    <submittedName>
        <fullName evidence="2">Uncharacterized protein</fullName>
    </submittedName>
</protein>
<dbReference type="AlphaFoldDB" id="A0AAD8M228"/>
<feature type="compositionally biased region" description="Polar residues" evidence="1">
    <location>
        <begin position="25"/>
        <end position="38"/>
    </location>
</feature>
<reference evidence="2" key="1">
    <citation type="submission" date="2023-02" db="EMBL/GenBank/DDBJ databases">
        <title>Genome of toxic invasive species Heracleum sosnowskyi carries increased number of genes despite the absence of recent whole-genome duplications.</title>
        <authorList>
            <person name="Schelkunov M."/>
            <person name="Shtratnikova V."/>
            <person name="Makarenko M."/>
            <person name="Klepikova A."/>
            <person name="Omelchenko D."/>
            <person name="Novikova G."/>
            <person name="Obukhova E."/>
            <person name="Bogdanov V."/>
            <person name="Penin A."/>
            <person name="Logacheva M."/>
        </authorList>
    </citation>
    <scope>NUCLEOTIDE SEQUENCE</scope>
    <source>
        <strain evidence="2">Hsosn_3</strain>
        <tissue evidence="2">Leaf</tissue>
    </source>
</reference>
<name>A0AAD8M228_9APIA</name>
<accession>A0AAD8M228</accession>
<gene>
    <name evidence="2" type="ORF">POM88_049958</name>
</gene>
<dbReference type="EMBL" id="JAUIZM010000011">
    <property type="protein sequence ID" value="KAK1356702.1"/>
    <property type="molecule type" value="Genomic_DNA"/>
</dbReference>
<evidence type="ECO:0000313" key="3">
    <source>
        <dbReference type="Proteomes" id="UP001237642"/>
    </source>
</evidence>
<comment type="caution">
    <text evidence="2">The sequence shown here is derived from an EMBL/GenBank/DDBJ whole genome shotgun (WGS) entry which is preliminary data.</text>
</comment>
<evidence type="ECO:0000313" key="2">
    <source>
        <dbReference type="EMBL" id="KAK1356702.1"/>
    </source>
</evidence>
<feature type="region of interest" description="Disordered" evidence="1">
    <location>
        <begin position="24"/>
        <end position="45"/>
    </location>
</feature>
<dbReference type="Proteomes" id="UP001237642">
    <property type="component" value="Unassembled WGS sequence"/>
</dbReference>
<sequence>MRRKPRESKLGRMNNMKQREMLQFRTPQHPSSGTNNWGGASPMLARDVPKESLEQRYINLNSIRTRDEIFPVLDHDFFRSLTEKESQCPPTRGRRRGILLRFIFRQKEKSALLGSPKKKRWFAKMDHKTRWPQGWC</sequence>
<reference evidence="2" key="2">
    <citation type="submission" date="2023-05" db="EMBL/GenBank/DDBJ databases">
        <authorList>
            <person name="Schelkunov M.I."/>
        </authorList>
    </citation>
    <scope>NUCLEOTIDE SEQUENCE</scope>
    <source>
        <strain evidence="2">Hsosn_3</strain>
        <tissue evidence="2">Leaf</tissue>
    </source>
</reference>